<evidence type="ECO:0000256" key="6">
    <source>
        <dbReference type="PIRSR" id="PIRSR600223-1"/>
    </source>
</evidence>
<keyword evidence="7" id="KW-0645">Protease</keyword>
<feature type="active site" evidence="6">
    <location>
        <position position="153"/>
    </location>
</feature>
<dbReference type="Pfam" id="PF10502">
    <property type="entry name" value="Peptidase_S26"/>
    <property type="match status" value="2"/>
</dbReference>
<dbReference type="Pfam" id="PF18936">
    <property type="entry name" value="DUF5684"/>
    <property type="match status" value="1"/>
</dbReference>
<dbReference type="NCBIfam" id="TIGR02227">
    <property type="entry name" value="sigpep_I_bact"/>
    <property type="match status" value="2"/>
</dbReference>
<dbReference type="InterPro" id="IPR036286">
    <property type="entry name" value="LexA/Signal_pep-like_sf"/>
</dbReference>
<dbReference type="PANTHER" id="PTHR43390:SF1">
    <property type="entry name" value="CHLOROPLAST PROCESSING PEPTIDASE"/>
    <property type="match status" value="1"/>
</dbReference>
<dbReference type="PROSITE" id="PS00761">
    <property type="entry name" value="SPASE_I_3"/>
    <property type="match status" value="1"/>
</dbReference>
<comment type="similarity">
    <text evidence="2 7">Belongs to the peptidase S26 family.</text>
</comment>
<gene>
    <name evidence="9" type="primary">lepB</name>
    <name evidence="9" type="ORF">DVK85_00680</name>
</gene>
<organism evidence="9 10">
    <name type="scientific">Flavobacterium arcticum</name>
    <dbReference type="NCBI Taxonomy" id="1784713"/>
    <lineage>
        <taxon>Bacteria</taxon>
        <taxon>Pseudomonadati</taxon>
        <taxon>Bacteroidota</taxon>
        <taxon>Flavobacteriia</taxon>
        <taxon>Flavobacteriales</taxon>
        <taxon>Flavobacteriaceae</taxon>
        <taxon>Flavobacterium</taxon>
    </lineage>
</organism>
<dbReference type="InterPro" id="IPR019533">
    <property type="entry name" value="Peptidase_S26"/>
</dbReference>
<comment type="subcellular location">
    <subcellularLocation>
        <location evidence="7">Membrane</location>
        <topology evidence="7">Single-pass type II membrane protein</topology>
    </subcellularLocation>
</comment>
<dbReference type="Proteomes" id="UP000253951">
    <property type="component" value="Chromosome"/>
</dbReference>
<feature type="domain" description="Peptidase S26" evidence="8">
    <location>
        <begin position="377"/>
        <end position="458"/>
    </location>
</feature>
<dbReference type="GO" id="GO:0016020">
    <property type="term" value="C:membrane"/>
    <property type="evidence" value="ECO:0007669"/>
    <property type="project" value="UniProtKB-SubCell"/>
</dbReference>
<accession>A0A345H8B5</accession>
<dbReference type="EMBL" id="CP031188">
    <property type="protein sequence ID" value="AXG72825.1"/>
    <property type="molecule type" value="Genomic_DNA"/>
</dbReference>
<dbReference type="InterPro" id="IPR019758">
    <property type="entry name" value="Pept_S26A_signal_pept_1_CS"/>
</dbReference>
<dbReference type="GO" id="GO:0009003">
    <property type="term" value="F:signal peptidase activity"/>
    <property type="evidence" value="ECO:0007669"/>
    <property type="project" value="UniProtKB-EC"/>
</dbReference>
<dbReference type="KEGG" id="fat:DVK85_00680"/>
<dbReference type="RefSeq" id="WP_114676588.1">
    <property type="nucleotide sequence ID" value="NZ_CP031188.1"/>
</dbReference>
<feature type="transmembrane region" description="Helical" evidence="7">
    <location>
        <begin position="6"/>
        <end position="25"/>
    </location>
</feature>
<dbReference type="Gene3D" id="2.10.109.10">
    <property type="entry name" value="Umud Fragment, subunit A"/>
    <property type="match status" value="2"/>
</dbReference>
<dbReference type="SUPFAM" id="SSF51306">
    <property type="entry name" value="LexA/Signal peptidase"/>
    <property type="match status" value="1"/>
</dbReference>
<dbReference type="InterPro" id="IPR043739">
    <property type="entry name" value="DUF5684"/>
</dbReference>
<dbReference type="OrthoDB" id="9802919at2"/>
<dbReference type="CDD" id="cd06530">
    <property type="entry name" value="S26_SPase_I"/>
    <property type="match status" value="2"/>
</dbReference>
<feature type="active site" evidence="6">
    <location>
        <position position="252"/>
    </location>
</feature>
<dbReference type="GO" id="GO:0006465">
    <property type="term" value="P:signal peptide processing"/>
    <property type="evidence" value="ECO:0007669"/>
    <property type="project" value="InterPro"/>
</dbReference>
<dbReference type="EC" id="3.4.21.89" evidence="3 7"/>
<feature type="transmembrane region" description="Helical" evidence="7">
    <location>
        <begin position="491"/>
        <end position="508"/>
    </location>
</feature>
<comment type="catalytic activity">
    <reaction evidence="1 7">
        <text>Cleavage of hydrophobic, N-terminal signal or leader sequences from secreted and periplasmic proteins.</text>
        <dbReference type="EC" id="3.4.21.89"/>
    </reaction>
</comment>
<sequence>MTLLEWFIFILAVQVVHFLGTWKLYEKAGRKPWEAAVPIYNGVVLMQIIGRPRWWVLLLFVPIINLIMFPVVWVETLRSFGKTSTTDTLLGVFTLGLYTYYINYAGNVEYRPERELKAQSKSGDTVSSLLFAIVVATLVHTYVMQPFTIPTSSLEKTLLVGDFLFVSKFHYGARPPMTTVAAPMVHDTIPIANIKSYTKWPQLPYFRLPGFETTEKNDIVVFNWPVDTVRFFRDKNSIGIRKPIDKKSNYVKRCVGRPGDTLSIKDGIVYIDGKELILSDRAKPQYSYTVTTDGSLLNDVYLQKQLNISDPYGRMDEKTYLFRALTEENAEKLRNNAGIISVKKNHYTEGDLSIFPHTQSTWSVDNMGPIYIPQEGKTVALNKETLPFYKMIITEYEKNDLKVNGDEIRINGEVVDNYTFKQNYYWMMGDNRHNSEDSRYWGYVPEDHIVGKPVFIWMSVDQNEPWSNFGKKVRWDRMFTTVSGEGEPVSYFKYFIIILVAWFTYDYLRKNKKKAKDN</sequence>
<dbReference type="PRINTS" id="PR00727">
    <property type="entry name" value="LEADERPTASE"/>
</dbReference>
<evidence type="ECO:0000256" key="4">
    <source>
        <dbReference type="ARBA" id="ARBA00019232"/>
    </source>
</evidence>
<evidence type="ECO:0000256" key="2">
    <source>
        <dbReference type="ARBA" id="ARBA00009370"/>
    </source>
</evidence>
<keyword evidence="5 7" id="KW-0378">Hydrolase</keyword>
<evidence type="ECO:0000259" key="8">
    <source>
        <dbReference type="Pfam" id="PF10502"/>
    </source>
</evidence>
<evidence type="ECO:0000256" key="3">
    <source>
        <dbReference type="ARBA" id="ARBA00013208"/>
    </source>
</evidence>
<reference evidence="9 10" key="1">
    <citation type="submission" date="2018-07" db="EMBL/GenBank/DDBJ databases">
        <title>Complete genome sequence of Flavobacterium arcticum type strain SM1502T.</title>
        <authorList>
            <person name="Li Y."/>
            <person name="Li D.-D."/>
        </authorList>
    </citation>
    <scope>NUCLEOTIDE SEQUENCE [LARGE SCALE GENOMIC DNA]</scope>
    <source>
        <strain evidence="9 10">SM1502</strain>
    </source>
</reference>
<feature type="transmembrane region" description="Helical" evidence="7">
    <location>
        <begin position="54"/>
        <end position="73"/>
    </location>
</feature>
<dbReference type="InterPro" id="IPR000223">
    <property type="entry name" value="Pept_S26A_signal_pept_1"/>
</dbReference>
<feature type="transmembrane region" description="Helical" evidence="7">
    <location>
        <begin position="88"/>
        <end position="105"/>
    </location>
</feature>
<dbReference type="AlphaFoldDB" id="A0A345H8B5"/>
<evidence type="ECO:0000256" key="5">
    <source>
        <dbReference type="ARBA" id="ARBA00022801"/>
    </source>
</evidence>
<feature type="domain" description="Peptidase S26" evidence="8">
    <location>
        <begin position="125"/>
        <end position="279"/>
    </location>
</feature>
<name>A0A345H8B5_9FLAO</name>
<keyword evidence="10" id="KW-1185">Reference proteome</keyword>
<keyword evidence="7" id="KW-1133">Transmembrane helix</keyword>
<comment type="caution">
    <text evidence="7">Lacks conserved residue(s) required for the propagation of feature annotation.</text>
</comment>
<evidence type="ECO:0000313" key="10">
    <source>
        <dbReference type="Proteomes" id="UP000253951"/>
    </source>
</evidence>
<feature type="transmembrane region" description="Helical" evidence="7">
    <location>
        <begin position="126"/>
        <end position="144"/>
    </location>
</feature>
<evidence type="ECO:0000313" key="9">
    <source>
        <dbReference type="EMBL" id="AXG72825.1"/>
    </source>
</evidence>
<dbReference type="PANTHER" id="PTHR43390">
    <property type="entry name" value="SIGNAL PEPTIDASE I"/>
    <property type="match status" value="1"/>
</dbReference>
<keyword evidence="7" id="KW-0472">Membrane</keyword>
<evidence type="ECO:0000256" key="1">
    <source>
        <dbReference type="ARBA" id="ARBA00000677"/>
    </source>
</evidence>
<protein>
    <recommendedName>
        <fullName evidence="4 7">Signal peptidase I</fullName>
        <ecNumber evidence="3 7">3.4.21.89</ecNumber>
    </recommendedName>
</protein>
<evidence type="ECO:0000256" key="7">
    <source>
        <dbReference type="RuleBase" id="RU362042"/>
    </source>
</evidence>
<keyword evidence="7" id="KW-0812">Transmembrane</keyword>
<proteinExistence type="inferred from homology"/>
<dbReference type="GO" id="GO:0004252">
    <property type="term" value="F:serine-type endopeptidase activity"/>
    <property type="evidence" value="ECO:0007669"/>
    <property type="project" value="InterPro"/>
</dbReference>